<gene>
    <name evidence="2" type="ORF">BCR43DRAFT_436527</name>
</gene>
<feature type="non-terminal residue" evidence="2">
    <location>
        <position position="1"/>
    </location>
</feature>
<sequence length="85" mass="9839">APPNFELLSREAKVDFQKPYPDEERMRRGLLYWQHSDTSTSPRSDASQKEVRESEQRAKRPSSDETAQSSGDPFWILDLNPDLES</sequence>
<dbReference type="STRING" id="13706.A0A1X2HHS6"/>
<dbReference type="OrthoDB" id="1929813at2759"/>
<dbReference type="EMBL" id="MCGN01000003">
    <property type="protein sequence ID" value="ORY98582.1"/>
    <property type="molecule type" value="Genomic_DNA"/>
</dbReference>
<dbReference type="OMA" id="ANRQNED"/>
<feature type="compositionally biased region" description="Polar residues" evidence="1">
    <location>
        <begin position="35"/>
        <end position="45"/>
    </location>
</feature>
<protein>
    <submittedName>
        <fullName evidence="2">Uncharacterized protein</fullName>
    </submittedName>
</protein>
<feature type="compositionally biased region" description="Basic and acidic residues" evidence="1">
    <location>
        <begin position="46"/>
        <end position="63"/>
    </location>
</feature>
<evidence type="ECO:0000256" key="1">
    <source>
        <dbReference type="SAM" id="MobiDB-lite"/>
    </source>
</evidence>
<dbReference type="InParanoid" id="A0A1X2HHS6"/>
<comment type="caution">
    <text evidence="2">The sequence shown here is derived from an EMBL/GenBank/DDBJ whole genome shotgun (WGS) entry which is preliminary data.</text>
</comment>
<evidence type="ECO:0000313" key="3">
    <source>
        <dbReference type="Proteomes" id="UP000242180"/>
    </source>
</evidence>
<proteinExistence type="predicted"/>
<accession>A0A1X2HHS6</accession>
<dbReference type="AlphaFoldDB" id="A0A1X2HHS6"/>
<name>A0A1X2HHS6_SYNRA</name>
<feature type="region of interest" description="Disordered" evidence="1">
    <location>
        <begin position="1"/>
        <end position="85"/>
    </location>
</feature>
<dbReference type="Proteomes" id="UP000242180">
    <property type="component" value="Unassembled WGS sequence"/>
</dbReference>
<feature type="compositionally biased region" description="Basic and acidic residues" evidence="1">
    <location>
        <begin position="8"/>
        <end position="27"/>
    </location>
</feature>
<reference evidence="2 3" key="1">
    <citation type="submission" date="2016-07" db="EMBL/GenBank/DDBJ databases">
        <title>Pervasive Adenine N6-methylation of Active Genes in Fungi.</title>
        <authorList>
            <consortium name="DOE Joint Genome Institute"/>
            <person name="Mondo S.J."/>
            <person name="Dannebaum R.O."/>
            <person name="Kuo R.C."/>
            <person name="Labutti K."/>
            <person name="Haridas S."/>
            <person name="Kuo A."/>
            <person name="Salamov A."/>
            <person name="Ahrendt S.R."/>
            <person name="Lipzen A."/>
            <person name="Sullivan W."/>
            <person name="Andreopoulos W.B."/>
            <person name="Clum A."/>
            <person name="Lindquist E."/>
            <person name="Daum C."/>
            <person name="Ramamoorthy G.K."/>
            <person name="Gryganskyi A."/>
            <person name="Culley D."/>
            <person name="Magnuson J.K."/>
            <person name="James T.Y."/>
            <person name="O'Malley M.A."/>
            <person name="Stajich J.E."/>
            <person name="Spatafora J.W."/>
            <person name="Visel A."/>
            <person name="Grigoriev I.V."/>
        </authorList>
    </citation>
    <scope>NUCLEOTIDE SEQUENCE [LARGE SCALE GENOMIC DNA]</scope>
    <source>
        <strain evidence="2 3">NRRL 2496</strain>
    </source>
</reference>
<organism evidence="2 3">
    <name type="scientific">Syncephalastrum racemosum</name>
    <name type="common">Filamentous fungus</name>
    <dbReference type="NCBI Taxonomy" id="13706"/>
    <lineage>
        <taxon>Eukaryota</taxon>
        <taxon>Fungi</taxon>
        <taxon>Fungi incertae sedis</taxon>
        <taxon>Mucoromycota</taxon>
        <taxon>Mucoromycotina</taxon>
        <taxon>Mucoromycetes</taxon>
        <taxon>Mucorales</taxon>
        <taxon>Syncephalastraceae</taxon>
        <taxon>Syncephalastrum</taxon>
    </lineage>
</organism>
<keyword evidence="3" id="KW-1185">Reference proteome</keyword>
<evidence type="ECO:0000313" key="2">
    <source>
        <dbReference type="EMBL" id="ORY98582.1"/>
    </source>
</evidence>